<keyword evidence="2" id="KW-0732">Signal</keyword>
<feature type="signal peptide" evidence="2">
    <location>
        <begin position="1"/>
        <end position="22"/>
    </location>
</feature>
<gene>
    <name evidence="3" type="ORF">VKT23_011534</name>
</gene>
<feature type="compositionally biased region" description="Polar residues" evidence="1">
    <location>
        <begin position="220"/>
        <end position="230"/>
    </location>
</feature>
<evidence type="ECO:0000256" key="2">
    <source>
        <dbReference type="SAM" id="SignalP"/>
    </source>
</evidence>
<evidence type="ECO:0000256" key="1">
    <source>
        <dbReference type="SAM" id="MobiDB-lite"/>
    </source>
</evidence>
<dbReference type="InterPro" id="IPR045564">
    <property type="entry name" value="DUF5910"/>
</dbReference>
<organism evidence="3 4">
    <name type="scientific">Marasmiellus scandens</name>
    <dbReference type="NCBI Taxonomy" id="2682957"/>
    <lineage>
        <taxon>Eukaryota</taxon>
        <taxon>Fungi</taxon>
        <taxon>Dikarya</taxon>
        <taxon>Basidiomycota</taxon>
        <taxon>Agaricomycotina</taxon>
        <taxon>Agaricomycetes</taxon>
        <taxon>Agaricomycetidae</taxon>
        <taxon>Agaricales</taxon>
        <taxon>Marasmiineae</taxon>
        <taxon>Omphalotaceae</taxon>
        <taxon>Marasmiellus</taxon>
    </lineage>
</organism>
<dbReference type="Gene3D" id="3.90.175.10">
    <property type="entry name" value="Diphtheria Toxin, domain 1"/>
    <property type="match status" value="1"/>
</dbReference>
<comment type="caution">
    <text evidence="3">The sequence shown here is derived from an EMBL/GenBank/DDBJ whole genome shotgun (WGS) entry which is preliminary data.</text>
</comment>
<feature type="chain" id="PRO_5045397753" evidence="2">
    <location>
        <begin position="23"/>
        <end position="470"/>
    </location>
</feature>
<feature type="compositionally biased region" description="Low complexity" evidence="1">
    <location>
        <begin position="191"/>
        <end position="205"/>
    </location>
</feature>
<name>A0ABR1JB48_9AGAR</name>
<accession>A0ABR1JB48</accession>
<reference evidence="3 4" key="1">
    <citation type="submission" date="2024-01" db="EMBL/GenBank/DDBJ databases">
        <title>A draft genome for the cacao thread blight pathogen Marasmiellus scandens.</title>
        <authorList>
            <person name="Baruah I.K."/>
            <person name="Leung J."/>
            <person name="Bukari Y."/>
            <person name="Amoako-Attah I."/>
            <person name="Meinhardt L.W."/>
            <person name="Bailey B.A."/>
            <person name="Cohen S.P."/>
        </authorList>
    </citation>
    <scope>NUCLEOTIDE SEQUENCE [LARGE SCALE GENOMIC DNA]</scope>
    <source>
        <strain evidence="3 4">GH-19</strain>
    </source>
</reference>
<feature type="region of interest" description="Disordered" evidence="1">
    <location>
        <begin position="135"/>
        <end position="158"/>
    </location>
</feature>
<evidence type="ECO:0000313" key="3">
    <source>
        <dbReference type="EMBL" id="KAK7454023.1"/>
    </source>
</evidence>
<keyword evidence="4" id="KW-1185">Reference proteome</keyword>
<dbReference type="Pfam" id="PF19287">
    <property type="entry name" value="DUF5910"/>
    <property type="match status" value="1"/>
</dbReference>
<feature type="compositionally biased region" description="Pro residues" evidence="1">
    <location>
        <begin position="34"/>
        <end position="52"/>
    </location>
</feature>
<proteinExistence type="predicted"/>
<sequence>MRSFKFTTFIILLLCIFEVSYALPAPARKAPKAPARPPSRPPVQTPAKPPAQTPARSAQTPASPSPANTKSTAAAPPPTTQATTSSTPPAVTSTPPKPSSALQPVTSSSASQNTVSSSVQLASSSQAVLSASSSSIAPSSSSVAPSSSSIAPSSSSIALSSSPVASSSSLVASSSNSIAPSSSLVASSSSSIASSQSPTNSTSAAQPTASDEPQGLSCPLPSNTTASGNKSKSKSVARRAFDGFASLFRRQGGAEFVGWHGTNGVNACQYTRAGRFGQGIPVLTEFNGADAELGAGLYVTDDIDTARFFAISSANARRNKGNTDQQATLATVCKVEAIDQTTWRNTISKFWIPFANLARPIPGQGNDPAALAQQGQLITNAGQNPANTVKFSALNAQTAGSTNQLAIPTSQFQSFRITECLPTTGADQDLVTRFSGVTQTNKGDFTHPGFDYQTFRQVANGPWGILGDQL</sequence>
<dbReference type="Proteomes" id="UP001498398">
    <property type="component" value="Unassembled WGS sequence"/>
</dbReference>
<feature type="region of interest" description="Disordered" evidence="1">
    <location>
        <begin position="191"/>
        <end position="233"/>
    </location>
</feature>
<feature type="compositionally biased region" description="Low complexity" evidence="1">
    <location>
        <begin position="60"/>
        <end position="111"/>
    </location>
</feature>
<dbReference type="EMBL" id="JBANRG010000025">
    <property type="protein sequence ID" value="KAK7454023.1"/>
    <property type="molecule type" value="Genomic_DNA"/>
</dbReference>
<evidence type="ECO:0000313" key="4">
    <source>
        <dbReference type="Proteomes" id="UP001498398"/>
    </source>
</evidence>
<protein>
    <submittedName>
        <fullName evidence="3">Uncharacterized protein</fullName>
    </submittedName>
</protein>
<feature type="region of interest" description="Disordered" evidence="1">
    <location>
        <begin position="28"/>
        <end position="111"/>
    </location>
</feature>